<dbReference type="InterPro" id="IPR000515">
    <property type="entry name" value="MetI-like"/>
</dbReference>
<dbReference type="SUPFAM" id="SSF161098">
    <property type="entry name" value="MetI-like"/>
    <property type="match status" value="2"/>
</dbReference>
<reference evidence="10 11" key="1">
    <citation type="submission" date="2022-08" db="EMBL/GenBank/DDBJ databases">
        <title>Aerococcaceae sp. nov isolated from spoiled eye mask.</title>
        <authorList>
            <person name="Zhou G."/>
            <person name="Xie X.-B."/>
            <person name="Shi Q.-S."/>
            <person name="Wang Y.-S."/>
            <person name="Wen X."/>
            <person name="Peng H."/>
            <person name="Yang X.-J."/>
            <person name="Tao H.-B."/>
            <person name="Huang X.-M."/>
        </authorList>
    </citation>
    <scope>NUCLEOTIDE SEQUENCE [LARGE SCALE GENOMIC DNA]</scope>
    <source>
        <strain evidence="11">DM20194951</strain>
    </source>
</reference>
<dbReference type="PANTHER" id="PTHR43357">
    <property type="entry name" value="INNER MEMBRANE ABC TRANSPORTER PERMEASE PROTEIN YDCV"/>
    <property type="match status" value="1"/>
</dbReference>
<dbReference type="Pfam" id="PF00528">
    <property type="entry name" value="BPD_transp_1"/>
    <property type="match status" value="2"/>
</dbReference>
<feature type="transmembrane region" description="Helical" evidence="8">
    <location>
        <begin position="12"/>
        <end position="33"/>
    </location>
</feature>
<dbReference type="InterPro" id="IPR035906">
    <property type="entry name" value="MetI-like_sf"/>
</dbReference>
<evidence type="ECO:0000259" key="9">
    <source>
        <dbReference type="PROSITE" id="PS50928"/>
    </source>
</evidence>
<feature type="transmembrane region" description="Helical" evidence="8">
    <location>
        <begin position="301"/>
        <end position="325"/>
    </location>
</feature>
<keyword evidence="2 8" id="KW-0813">Transport</keyword>
<evidence type="ECO:0000256" key="1">
    <source>
        <dbReference type="ARBA" id="ARBA00004429"/>
    </source>
</evidence>
<feature type="transmembrane region" description="Helical" evidence="8">
    <location>
        <begin position="64"/>
        <end position="91"/>
    </location>
</feature>
<evidence type="ECO:0000256" key="8">
    <source>
        <dbReference type="RuleBase" id="RU363032"/>
    </source>
</evidence>
<dbReference type="Proteomes" id="UP001315967">
    <property type="component" value="Chromosome"/>
</dbReference>
<feature type="domain" description="ABC transmembrane type-1" evidence="9">
    <location>
        <begin position="356"/>
        <end position="553"/>
    </location>
</feature>
<name>A0ABY5P3S6_9LACT</name>
<evidence type="ECO:0000256" key="2">
    <source>
        <dbReference type="ARBA" id="ARBA00022448"/>
    </source>
</evidence>
<keyword evidence="5 8" id="KW-0812">Transmembrane</keyword>
<feature type="transmembrane region" description="Helical" evidence="8">
    <location>
        <begin position="150"/>
        <end position="173"/>
    </location>
</feature>
<keyword evidence="3" id="KW-1003">Cell membrane</keyword>
<comment type="subcellular location">
    <subcellularLocation>
        <location evidence="1">Cell inner membrane</location>
        <topology evidence="1">Multi-pass membrane protein</topology>
    </subcellularLocation>
    <subcellularLocation>
        <location evidence="8">Cell membrane</location>
        <topology evidence="8">Multi-pass membrane protein</topology>
    </subcellularLocation>
</comment>
<feature type="transmembrane region" description="Helical" evidence="8">
    <location>
        <begin position="248"/>
        <end position="269"/>
    </location>
</feature>
<feature type="transmembrane region" description="Helical" evidence="8">
    <location>
        <begin position="427"/>
        <end position="447"/>
    </location>
</feature>
<evidence type="ECO:0000313" key="10">
    <source>
        <dbReference type="EMBL" id="UUX33382.1"/>
    </source>
</evidence>
<feature type="transmembrane region" description="Helical" evidence="8">
    <location>
        <begin position="533"/>
        <end position="553"/>
    </location>
</feature>
<evidence type="ECO:0000313" key="11">
    <source>
        <dbReference type="Proteomes" id="UP001315967"/>
    </source>
</evidence>
<sequence>MKNNVINMKNKWLLFLFIPILYLFVAFLVIPSITTFVESFTTNEGEFTFRWLELMFTNDKYGEYILNTLGLGFATVIVCGIVGFSLAFAFNFYDFNGKFIGKIIALLPICLPGTLFVYACVNIFGPTGVLGNILTAITGSEEQLYSFTGFWPILLIHALSQYINFYVIISYGLTKIDKSQMESSIILGASKFKVFKDSFFIPLLPSIASAAGLTLIGGMGSYAAPSMIGGSFITLTVGINTARQSGNLHISSMLSIISSLLVIISLILIEYFSRKRTTTLSVKYTPFTTYRFKSKVAHNLFTLYIWLLIIVLMLPIIFVVLFSFFPPKSSGTFTLDNFTLSGFSNIWNYGDIVDSLKYTFEQSFIVAIITVIIALVLALISLRTNWKFKSLANGMAHFPTFISDVGYAIAVIVTFNVPQWFVGNQALYGDYSLLIIILALLSVTLAYKNFYSAIQRISTDLDEASSMLGASEFYTMRKVIFPIITPIFISTFIITMIYKLQEYTINAFIGPIGNSNIAMLIRSLGSQENDKSNMTWVLGTIVLVIVIFLLVIYNKFSNTNDSQQVQE</sequence>
<dbReference type="PANTHER" id="PTHR43357:SF4">
    <property type="entry name" value="INNER MEMBRANE ABC TRANSPORTER PERMEASE PROTEIN YDCV"/>
    <property type="match status" value="1"/>
</dbReference>
<dbReference type="RefSeq" id="WP_313792883.1">
    <property type="nucleotide sequence ID" value="NZ_CP102453.1"/>
</dbReference>
<feature type="domain" description="ABC transmembrane type-1" evidence="9">
    <location>
        <begin position="65"/>
        <end position="272"/>
    </location>
</feature>
<feature type="transmembrane region" description="Helical" evidence="8">
    <location>
        <begin position="394"/>
        <end position="415"/>
    </location>
</feature>
<comment type="similarity">
    <text evidence="8">Belongs to the binding-protein-dependent transport system permease family.</text>
</comment>
<dbReference type="PROSITE" id="PS50928">
    <property type="entry name" value="ABC_TM1"/>
    <property type="match status" value="2"/>
</dbReference>
<evidence type="ECO:0000256" key="4">
    <source>
        <dbReference type="ARBA" id="ARBA00022519"/>
    </source>
</evidence>
<organism evidence="10 11">
    <name type="scientific">Fundicoccus culcitae</name>
    <dbReference type="NCBI Taxonomy" id="2969821"/>
    <lineage>
        <taxon>Bacteria</taxon>
        <taxon>Bacillati</taxon>
        <taxon>Bacillota</taxon>
        <taxon>Bacilli</taxon>
        <taxon>Lactobacillales</taxon>
        <taxon>Aerococcaceae</taxon>
        <taxon>Fundicoccus</taxon>
    </lineage>
</organism>
<keyword evidence="6 8" id="KW-1133">Transmembrane helix</keyword>
<dbReference type="CDD" id="cd06261">
    <property type="entry name" value="TM_PBP2"/>
    <property type="match status" value="2"/>
</dbReference>
<feature type="transmembrane region" description="Helical" evidence="8">
    <location>
        <begin position="479"/>
        <end position="497"/>
    </location>
</feature>
<keyword evidence="4" id="KW-0997">Cell inner membrane</keyword>
<evidence type="ECO:0000256" key="7">
    <source>
        <dbReference type="ARBA" id="ARBA00023136"/>
    </source>
</evidence>
<feature type="transmembrane region" description="Helical" evidence="8">
    <location>
        <begin position="364"/>
        <end position="382"/>
    </location>
</feature>
<evidence type="ECO:0000256" key="5">
    <source>
        <dbReference type="ARBA" id="ARBA00022692"/>
    </source>
</evidence>
<accession>A0ABY5P3S6</accession>
<gene>
    <name evidence="10" type="ORF">NRE15_10785</name>
</gene>
<keyword evidence="11" id="KW-1185">Reference proteome</keyword>
<keyword evidence="7 8" id="KW-0472">Membrane</keyword>
<dbReference type="Gene3D" id="1.10.3720.10">
    <property type="entry name" value="MetI-like"/>
    <property type="match status" value="2"/>
</dbReference>
<evidence type="ECO:0000256" key="3">
    <source>
        <dbReference type="ARBA" id="ARBA00022475"/>
    </source>
</evidence>
<evidence type="ECO:0000256" key="6">
    <source>
        <dbReference type="ARBA" id="ARBA00022989"/>
    </source>
</evidence>
<dbReference type="EMBL" id="CP102453">
    <property type="protein sequence ID" value="UUX33382.1"/>
    <property type="molecule type" value="Genomic_DNA"/>
</dbReference>
<proteinExistence type="inferred from homology"/>
<feature type="transmembrane region" description="Helical" evidence="8">
    <location>
        <begin position="103"/>
        <end position="124"/>
    </location>
</feature>
<protein>
    <submittedName>
        <fullName evidence="10">ABC transporter permease subunit</fullName>
    </submittedName>
</protein>
<feature type="transmembrane region" description="Helical" evidence="8">
    <location>
        <begin position="199"/>
        <end position="228"/>
    </location>
</feature>